<keyword evidence="2" id="KW-1185">Reference proteome</keyword>
<dbReference type="EMBL" id="BAABEP010000061">
    <property type="protein sequence ID" value="GAA3753799.1"/>
    <property type="molecule type" value="Genomic_DNA"/>
</dbReference>
<gene>
    <name evidence="1" type="ORF">GCM10023082_56620</name>
</gene>
<dbReference type="RefSeq" id="WP_345653498.1">
    <property type="nucleotide sequence ID" value="NZ_BAABEP010000061.1"/>
</dbReference>
<evidence type="ECO:0000313" key="2">
    <source>
        <dbReference type="Proteomes" id="UP001499884"/>
    </source>
</evidence>
<proteinExistence type="predicted"/>
<dbReference type="Proteomes" id="UP001499884">
    <property type="component" value="Unassembled WGS sequence"/>
</dbReference>
<comment type="caution">
    <text evidence="1">The sequence shown here is derived from an EMBL/GenBank/DDBJ whole genome shotgun (WGS) entry which is preliminary data.</text>
</comment>
<organism evidence="1 2">
    <name type="scientific">Streptomyces tremellae</name>
    <dbReference type="NCBI Taxonomy" id="1124239"/>
    <lineage>
        <taxon>Bacteria</taxon>
        <taxon>Bacillati</taxon>
        <taxon>Actinomycetota</taxon>
        <taxon>Actinomycetes</taxon>
        <taxon>Kitasatosporales</taxon>
        <taxon>Streptomycetaceae</taxon>
        <taxon>Streptomyces</taxon>
    </lineage>
</organism>
<sequence length="48" mass="5023">MPLVSVLLLVILLSALVILLARGMTLEEALAVLGAGGLLTANLRQRLL</sequence>
<protein>
    <submittedName>
        <fullName evidence="1">Uncharacterized protein</fullName>
    </submittedName>
</protein>
<reference evidence="2" key="1">
    <citation type="journal article" date="2019" name="Int. J. Syst. Evol. Microbiol.">
        <title>The Global Catalogue of Microorganisms (GCM) 10K type strain sequencing project: providing services to taxonomists for standard genome sequencing and annotation.</title>
        <authorList>
            <consortium name="The Broad Institute Genomics Platform"/>
            <consortium name="The Broad Institute Genome Sequencing Center for Infectious Disease"/>
            <person name="Wu L."/>
            <person name="Ma J."/>
        </authorList>
    </citation>
    <scope>NUCLEOTIDE SEQUENCE [LARGE SCALE GENOMIC DNA]</scope>
    <source>
        <strain evidence="2">JCM 30846</strain>
    </source>
</reference>
<accession>A0ABP7G339</accession>
<name>A0ABP7G339_9ACTN</name>
<evidence type="ECO:0000313" key="1">
    <source>
        <dbReference type="EMBL" id="GAA3753799.1"/>
    </source>
</evidence>